<dbReference type="SUPFAM" id="SSF57567">
    <property type="entry name" value="Serine protease inhibitors"/>
    <property type="match status" value="1"/>
</dbReference>
<evidence type="ECO:0000313" key="2">
    <source>
        <dbReference type="EMBL" id="JAP82159.1"/>
    </source>
</evidence>
<dbReference type="AlphaFoldDB" id="A0A131YSC2"/>
<keyword evidence="1" id="KW-0732">Signal</keyword>
<name>A0A131YSC2_RHIAP</name>
<sequence>MTLFLMVAFFACKATLVSASCPENEEPGFCQSNDNIPQAYCPGVDLQPKWLCKKRSDARCVCSGNLFRSKDGRCVTRNQCEGHSVVNRIPKPPTLPSDNLPAAVPVDGNYEATLKLLRNFDTVELLMVSLDAWVKNKCLCMKTVFLVTTPDGSERTVACYTYVTRSGAPPHMANLIGTKALIKITRDIEFEVKNNDGTKITLQIPIAPNAPTQEDKLPFDLKREYKVLIATDDCLLVAFEPYQNGLPQCMLWGTLTGDDIEKSDCYKKSSSCASMHTVWESPEDDPCFVYDNDERRRNEKAKKEEELQLSAS</sequence>
<evidence type="ECO:0000256" key="1">
    <source>
        <dbReference type="SAM" id="SignalP"/>
    </source>
</evidence>
<protein>
    <submittedName>
        <fullName evidence="2">Lipocalin</fullName>
    </submittedName>
</protein>
<dbReference type="InterPro" id="IPR012674">
    <property type="entry name" value="Calycin"/>
</dbReference>
<feature type="chain" id="PRO_5007285980" evidence="1">
    <location>
        <begin position="20"/>
        <end position="312"/>
    </location>
</feature>
<dbReference type="EMBL" id="GEDV01006398">
    <property type="protein sequence ID" value="JAP82159.1"/>
    <property type="molecule type" value="Transcribed_RNA"/>
</dbReference>
<organism evidence="2">
    <name type="scientific">Rhipicephalus appendiculatus</name>
    <name type="common">Brown ear tick</name>
    <dbReference type="NCBI Taxonomy" id="34631"/>
    <lineage>
        <taxon>Eukaryota</taxon>
        <taxon>Metazoa</taxon>
        <taxon>Ecdysozoa</taxon>
        <taxon>Arthropoda</taxon>
        <taxon>Chelicerata</taxon>
        <taxon>Arachnida</taxon>
        <taxon>Acari</taxon>
        <taxon>Parasitiformes</taxon>
        <taxon>Ixodida</taxon>
        <taxon>Ixodoidea</taxon>
        <taxon>Ixodidae</taxon>
        <taxon>Rhipicephalinae</taxon>
        <taxon>Rhipicephalus</taxon>
        <taxon>Rhipicephalus</taxon>
    </lineage>
</organism>
<feature type="signal peptide" evidence="1">
    <location>
        <begin position="1"/>
        <end position="19"/>
    </location>
</feature>
<dbReference type="Gene3D" id="2.10.25.10">
    <property type="entry name" value="Laminin"/>
    <property type="match status" value="1"/>
</dbReference>
<proteinExistence type="predicted"/>
<reference evidence="2" key="1">
    <citation type="journal article" date="2016" name="Ticks Tick Borne Dis.">
        <title>De novo assembly and annotation of the salivary gland transcriptome of Rhipicephalus appendiculatus male and female ticks during blood feeding.</title>
        <authorList>
            <person name="de Castro M.H."/>
            <person name="de Klerk D."/>
            <person name="Pienaar R."/>
            <person name="Latif A.A."/>
            <person name="Rees D.J."/>
            <person name="Mans B.J."/>
        </authorList>
    </citation>
    <scope>NUCLEOTIDE SEQUENCE</scope>
    <source>
        <tissue evidence="2">Salivary glands</tissue>
    </source>
</reference>
<dbReference type="InterPro" id="IPR036084">
    <property type="entry name" value="Ser_inhib-like_sf"/>
</dbReference>
<accession>A0A131YSC2</accession>
<dbReference type="Gene3D" id="2.40.128.20">
    <property type="match status" value="1"/>
</dbReference>